<keyword evidence="2" id="KW-0238">DNA-binding</keyword>
<name>A0A0N7HY30_9FLAO</name>
<dbReference type="PANTHER" id="PTHR46796">
    <property type="entry name" value="HTH-TYPE TRANSCRIPTIONAL ACTIVATOR RHAS-RELATED"/>
    <property type="match status" value="1"/>
</dbReference>
<dbReference type="PANTHER" id="PTHR46796:SF13">
    <property type="entry name" value="HTH-TYPE TRANSCRIPTIONAL ACTIVATOR RHAS"/>
    <property type="match status" value="1"/>
</dbReference>
<evidence type="ECO:0000256" key="1">
    <source>
        <dbReference type="ARBA" id="ARBA00023015"/>
    </source>
</evidence>
<protein>
    <submittedName>
        <fullName evidence="5">AraC family transcriptional regulator</fullName>
    </submittedName>
</protein>
<proteinExistence type="predicted"/>
<dbReference type="PROSITE" id="PS01124">
    <property type="entry name" value="HTH_ARAC_FAMILY_2"/>
    <property type="match status" value="1"/>
</dbReference>
<feature type="domain" description="HTH araC/xylS-type" evidence="4">
    <location>
        <begin position="146"/>
        <end position="245"/>
    </location>
</feature>
<dbReference type="STRING" id="1736674.APS56_02610"/>
<dbReference type="OrthoDB" id="323290at2"/>
<dbReference type="Pfam" id="PF20240">
    <property type="entry name" value="DUF6597"/>
    <property type="match status" value="1"/>
</dbReference>
<keyword evidence="6" id="KW-1185">Reference proteome</keyword>
<dbReference type="InterPro" id="IPR009057">
    <property type="entry name" value="Homeodomain-like_sf"/>
</dbReference>
<dbReference type="EMBL" id="CP012898">
    <property type="protein sequence ID" value="ALJ04110.1"/>
    <property type="molecule type" value="Genomic_DNA"/>
</dbReference>
<organism evidence="5 6">
    <name type="scientific">Pseudalgibacter alginicilyticus</name>
    <dbReference type="NCBI Taxonomy" id="1736674"/>
    <lineage>
        <taxon>Bacteria</taxon>
        <taxon>Pseudomonadati</taxon>
        <taxon>Bacteroidota</taxon>
        <taxon>Flavobacteriia</taxon>
        <taxon>Flavobacteriales</taxon>
        <taxon>Flavobacteriaceae</taxon>
        <taxon>Pseudalgibacter</taxon>
    </lineage>
</organism>
<accession>A0A0N7HY30</accession>
<dbReference type="Pfam" id="PF12833">
    <property type="entry name" value="HTH_18"/>
    <property type="match status" value="1"/>
</dbReference>
<evidence type="ECO:0000313" key="5">
    <source>
        <dbReference type="EMBL" id="ALJ04110.1"/>
    </source>
</evidence>
<dbReference type="Gene3D" id="1.10.10.60">
    <property type="entry name" value="Homeodomain-like"/>
    <property type="match status" value="1"/>
</dbReference>
<dbReference type="AlphaFoldDB" id="A0A0N7HY30"/>
<keyword evidence="1" id="KW-0805">Transcription regulation</keyword>
<dbReference type="KEGG" id="ahz:APS56_02610"/>
<dbReference type="PATRIC" id="fig|1736674.3.peg.539"/>
<gene>
    <name evidence="5" type="ORF">APS56_02610</name>
</gene>
<dbReference type="GO" id="GO:0043565">
    <property type="term" value="F:sequence-specific DNA binding"/>
    <property type="evidence" value="ECO:0007669"/>
    <property type="project" value="InterPro"/>
</dbReference>
<keyword evidence="3" id="KW-0804">Transcription</keyword>
<dbReference type="InterPro" id="IPR018060">
    <property type="entry name" value="HTH_AraC"/>
</dbReference>
<dbReference type="PROSITE" id="PS00041">
    <property type="entry name" value="HTH_ARAC_FAMILY_1"/>
    <property type="match status" value="1"/>
</dbReference>
<dbReference type="InterPro" id="IPR046532">
    <property type="entry name" value="DUF6597"/>
</dbReference>
<evidence type="ECO:0000313" key="6">
    <source>
        <dbReference type="Proteomes" id="UP000057981"/>
    </source>
</evidence>
<dbReference type="Proteomes" id="UP000057981">
    <property type="component" value="Chromosome"/>
</dbReference>
<sequence length="245" mass="28263">MKYKEINPSHNLQNQIHSYWELRGDTSSNHWERIFPDGCPGLIMNHGDNCFTDNGTMKMEHGKTYMVGAMTTFKESYINEHTHLIGICLKPSAFASFFSYCSLSEIKNNTVLLDKNLSFDRDLFFKNNYTDYLNQFFTDRNNNKATRLSSVIDDIQVSRGLMTIDELSKQNGISIRQLERLFNSFIGLTPKEYANIIRLQYALNLIASQKEHTSLSDIAFECGYYDHSHLTNAVKRHTGFLPSEL</sequence>
<dbReference type="SUPFAM" id="SSF46689">
    <property type="entry name" value="Homeodomain-like"/>
    <property type="match status" value="1"/>
</dbReference>
<dbReference type="GO" id="GO:0003700">
    <property type="term" value="F:DNA-binding transcription factor activity"/>
    <property type="evidence" value="ECO:0007669"/>
    <property type="project" value="InterPro"/>
</dbReference>
<reference evidence="5 6" key="1">
    <citation type="submission" date="2015-10" db="EMBL/GenBank/DDBJ databases">
        <authorList>
            <person name="Gilbert D.G."/>
        </authorList>
    </citation>
    <scope>NUCLEOTIDE SEQUENCE [LARGE SCALE GENOMIC DNA]</scope>
    <source>
        <strain evidence="6">HZ-22</strain>
    </source>
</reference>
<evidence type="ECO:0000259" key="4">
    <source>
        <dbReference type="PROSITE" id="PS01124"/>
    </source>
</evidence>
<dbReference type="SMART" id="SM00342">
    <property type="entry name" value="HTH_ARAC"/>
    <property type="match status" value="1"/>
</dbReference>
<dbReference type="InterPro" id="IPR018062">
    <property type="entry name" value="HTH_AraC-typ_CS"/>
</dbReference>
<dbReference type="InterPro" id="IPR050204">
    <property type="entry name" value="AraC_XylS_family_regulators"/>
</dbReference>
<dbReference type="RefSeq" id="WP_054724506.1">
    <property type="nucleotide sequence ID" value="NZ_CP012898.1"/>
</dbReference>
<evidence type="ECO:0000256" key="2">
    <source>
        <dbReference type="ARBA" id="ARBA00023125"/>
    </source>
</evidence>
<evidence type="ECO:0000256" key="3">
    <source>
        <dbReference type="ARBA" id="ARBA00023163"/>
    </source>
</evidence>